<dbReference type="EMBL" id="LSRQ01003899">
    <property type="protein sequence ID" value="OAY70438.1"/>
    <property type="molecule type" value="Genomic_DNA"/>
</dbReference>
<accession>A0A199V0C0</accession>
<evidence type="ECO:0000259" key="8">
    <source>
        <dbReference type="PROSITE" id="PS51754"/>
    </source>
</evidence>
<sequence length="431" mass="48317">MGNYKFKLSDMIPNAWFYKLKDMGNIGKSRSKSRSRSKSQSQSQIQSININSPRRSHHHHHHHHHSRRASPLSTPKPPLFSPPPQKALLPKRASFYISSPTKKNLLLTTTTSPSPSPSSTSPPTPPRRSKKKSRVRPIRPKKPTKAAAASPASSACTCRRVWEPDTLSDLSSPSPKSPFHLRNVYVDDAAKEFEDEEADDDDEGEEAHERPINAHQEYNHGLRNYCTVTSSATDIIIDVSNSSRSVSSTSTKLGADFNDLELPPIITKSADTCQPEDERFGDAAERRRRSPSNGRPRRSNYAGLQRLRARANTPRLSGAKIKARVSTAPTPTKRALNKERLSGTSTVRNICYREGTVAQKSLGGSFVVVKSSMDPQRDFKESMVEMIVENKLRNSKDLEDLLACYLSLNSDEYHDLIVKAFEQIWFDLNCR</sequence>
<evidence type="ECO:0000313" key="10">
    <source>
        <dbReference type="Proteomes" id="UP000092600"/>
    </source>
</evidence>
<comment type="caution">
    <text evidence="9">The sequence shown here is derived from an EMBL/GenBank/DDBJ whole genome shotgun (WGS) entry which is preliminary data.</text>
</comment>
<feature type="domain" description="OVATE" evidence="8">
    <location>
        <begin position="368"/>
        <end position="427"/>
    </location>
</feature>
<keyword evidence="4 6" id="KW-0804">Transcription</keyword>
<dbReference type="Proteomes" id="UP000092600">
    <property type="component" value="Unassembled WGS sequence"/>
</dbReference>
<dbReference type="STRING" id="4615.A0A199V0C0"/>
<evidence type="ECO:0000313" key="9">
    <source>
        <dbReference type="EMBL" id="OAY70438.1"/>
    </source>
</evidence>
<evidence type="ECO:0000256" key="1">
    <source>
        <dbReference type="ARBA" id="ARBA00004123"/>
    </source>
</evidence>
<dbReference type="NCBIfam" id="TIGR01568">
    <property type="entry name" value="A_thal_3678"/>
    <property type="match status" value="1"/>
</dbReference>
<dbReference type="InterPro" id="IPR025830">
    <property type="entry name" value="DNA_bnd_dom_ovate"/>
</dbReference>
<dbReference type="PANTHER" id="PTHR33057">
    <property type="entry name" value="TRANSCRIPTION REPRESSOR OFP7-RELATED"/>
    <property type="match status" value="1"/>
</dbReference>
<feature type="compositionally biased region" description="Basic and acidic residues" evidence="7">
    <location>
        <begin position="276"/>
        <end position="285"/>
    </location>
</feature>
<feature type="compositionally biased region" description="Pro residues" evidence="7">
    <location>
        <begin position="74"/>
        <end position="85"/>
    </location>
</feature>
<evidence type="ECO:0000256" key="4">
    <source>
        <dbReference type="ARBA" id="ARBA00023163"/>
    </source>
</evidence>
<feature type="compositionally biased region" description="Basic residues" evidence="7">
    <location>
        <begin position="127"/>
        <end position="144"/>
    </location>
</feature>
<feature type="compositionally biased region" description="Low complexity" evidence="7">
    <location>
        <begin position="38"/>
        <end position="52"/>
    </location>
</feature>
<evidence type="ECO:0000256" key="3">
    <source>
        <dbReference type="ARBA" id="ARBA00023015"/>
    </source>
</evidence>
<evidence type="ECO:0000256" key="6">
    <source>
        <dbReference type="RuleBase" id="RU367028"/>
    </source>
</evidence>
<feature type="compositionally biased region" description="Low complexity" evidence="7">
    <location>
        <begin position="145"/>
        <end position="155"/>
    </location>
</feature>
<proteinExistence type="predicted"/>
<protein>
    <recommendedName>
        <fullName evidence="6">Transcription repressor</fullName>
    </recommendedName>
    <alternativeName>
        <fullName evidence="6">Ovate family protein</fullName>
    </alternativeName>
</protein>
<comment type="function">
    <text evidence="6">Transcriptional repressor that regulates multiple aspects of plant growth and development.</text>
</comment>
<dbReference type="InterPro" id="IPR006458">
    <property type="entry name" value="Ovate_C"/>
</dbReference>
<dbReference type="GO" id="GO:0045892">
    <property type="term" value="P:negative regulation of DNA-templated transcription"/>
    <property type="evidence" value="ECO:0007669"/>
    <property type="project" value="UniProtKB-UniRule"/>
</dbReference>
<dbReference type="PANTHER" id="PTHR33057:SF128">
    <property type="entry name" value="TRANSCRIPTION REPRESSOR OFP3"/>
    <property type="match status" value="1"/>
</dbReference>
<keyword evidence="3 6" id="KW-0805">Transcription regulation</keyword>
<evidence type="ECO:0000256" key="5">
    <source>
        <dbReference type="ARBA" id="ARBA00023242"/>
    </source>
</evidence>
<dbReference type="AlphaFoldDB" id="A0A199V0C0"/>
<reference evidence="9 10" key="1">
    <citation type="journal article" date="2016" name="DNA Res.">
        <title>The draft genome of MD-2 pineapple using hybrid error correction of long reads.</title>
        <authorList>
            <person name="Redwan R.M."/>
            <person name="Saidin A."/>
            <person name="Kumar S.V."/>
        </authorList>
    </citation>
    <scope>NUCLEOTIDE SEQUENCE [LARGE SCALE GENOMIC DNA]</scope>
    <source>
        <strain evidence="10">cv. MD2</strain>
        <tissue evidence="9">Leaf</tissue>
    </source>
</reference>
<dbReference type="Pfam" id="PF04844">
    <property type="entry name" value="Ovate"/>
    <property type="match status" value="1"/>
</dbReference>
<feature type="compositionally biased region" description="Pro residues" evidence="7">
    <location>
        <begin position="114"/>
        <end position="126"/>
    </location>
</feature>
<feature type="compositionally biased region" description="Basic residues" evidence="7">
    <location>
        <begin position="286"/>
        <end position="298"/>
    </location>
</feature>
<feature type="compositionally biased region" description="Basic residues" evidence="7">
    <location>
        <begin position="54"/>
        <end position="68"/>
    </location>
</feature>
<keyword evidence="5 6" id="KW-0539">Nucleus</keyword>
<comment type="subcellular location">
    <subcellularLocation>
        <location evidence="1 6">Nucleus</location>
    </subcellularLocation>
</comment>
<dbReference type="GO" id="GO:0003677">
    <property type="term" value="F:DNA binding"/>
    <property type="evidence" value="ECO:0007669"/>
    <property type="project" value="InterPro"/>
</dbReference>
<feature type="region of interest" description="Disordered" evidence="7">
    <location>
        <begin position="266"/>
        <end position="304"/>
    </location>
</feature>
<feature type="region of interest" description="Disordered" evidence="7">
    <location>
        <begin position="106"/>
        <end position="155"/>
    </location>
</feature>
<dbReference type="InterPro" id="IPR038933">
    <property type="entry name" value="Ovate"/>
</dbReference>
<keyword evidence="2 6" id="KW-0678">Repressor</keyword>
<feature type="region of interest" description="Disordered" evidence="7">
    <location>
        <begin position="27"/>
        <end position="87"/>
    </location>
</feature>
<evidence type="ECO:0000256" key="2">
    <source>
        <dbReference type="ARBA" id="ARBA00022491"/>
    </source>
</evidence>
<dbReference type="GO" id="GO:0005634">
    <property type="term" value="C:nucleus"/>
    <property type="evidence" value="ECO:0007669"/>
    <property type="project" value="UniProtKB-SubCell"/>
</dbReference>
<name>A0A199V0C0_ANACO</name>
<dbReference type="PROSITE" id="PS51754">
    <property type="entry name" value="OVATE"/>
    <property type="match status" value="1"/>
</dbReference>
<evidence type="ECO:0000256" key="7">
    <source>
        <dbReference type="SAM" id="MobiDB-lite"/>
    </source>
</evidence>
<organism evidence="9 10">
    <name type="scientific">Ananas comosus</name>
    <name type="common">Pineapple</name>
    <name type="synonym">Ananas ananas</name>
    <dbReference type="NCBI Taxonomy" id="4615"/>
    <lineage>
        <taxon>Eukaryota</taxon>
        <taxon>Viridiplantae</taxon>
        <taxon>Streptophyta</taxon>
        <taxon>Embryophyta</taxon>
        <taxon>Tracheophyta</taxon>
        <taxon>Spermatophyta</taxon>
        <taxon>Magnoliopsida</taxon>
        <taxon>Liliopsida</taxon>
        <taxon>Poales</taxon>
        <taxon>Bromeliaceae</taxon>
        <taxon>Bromelioideae</taxon>
        <taxon>Ananas</taxon>
    </lineage>
</organism>
<dbReference type="Pfam" id="PF13724">
    <property type="entry name" value="DNA_binding_2"/>
    <property type="match status" value="1"/>
</dbReference>
<gene>
    <name evidence="9" type="ORF">ACMD2_12132</name>
</gene>